<keyword evidence="1" id="KW-1133">Transmembrane helix</keyword>
<evidence type="ECO:0000313" key="3">
    <source>
        <dbReference type="Proteomes" id="UP000298663"/>
    </source>
</evidence>
<evidence type="ECO:0000313" key="2">
    <source>
        <dbReference type="EMBL" id="TKR76362.1"/>
    </source>
</evidence>
<comment type="caution">
    <text evidence="2">The sequence shown here is derived from an EMBL/GenBank/DDBJ whole genome shotgun (WGS) entry which is preliminary data.</text>
</comment>
<keyword evidence="3" id="KW-1185">Reference proteome</keyword>
<reference evidence="2 3" key="1">
    <citation type="journal article" date="2015" name="Genome Biol.">
        <title>Comparative genomics of Steinernema reveals deeply conserved gene regulatory networks.</title>
        <authorList>
            <person name="Dillman A.R."/>
            <person name="Macchietto M."/>
            <person name="Porter C.F."/>
            <person name="Rogers A."/>
            <person name="Williams B."/>
            <person name="Antoshechkin I."/>
            <person name="Lee M.M."/>
            <person name="Goodwin Z."/>
            <person name="Lu X."/>
            <person name="Lewis E.E."/>
            <person name="Goodrich-Blair H."/>
            <person name="Stock S.P."/>
            <person name="Adams B.J."/>
            <person name="Sternberg P.W."/>
            <person name="Mortazavi A."/>
        </authorList>
    </citation>
    <scope>NUCLEOTIDE SEQUENCE [LARGE SCALE GENOMIC DNA]</scope>
    <source>
        <strain evidence="2 3">ALL</strain>
    </source>
</reference>
<sequence length="104" mass="11831">MRTMQISSFQLTMKTVIDMYLAIKCYMNVCEIGHSRRMGVVIPNKVARLVTLWFIYFMNCYLCSTVQIIAGAELAYNEKQTNFGVLHKAFLVVFGIAVDCGFAE</sequence>
<feature type="transmembrane region" description="Helical" evidence="1">
    <location>
        <begin position="46"/>
        <end position="70"/>
    </location>
</feature>
<dbReference type="AlphaFoldDB" id="A0A4U5N2M6"/>
<dbReference type="Proteomes" id="UP000298663">
    <property type="component" value="Unassembled WGS sequence"/>
</dbReference>
<name>A0A4U5N2M6_STECR</name>
<dbReference type="EMBL" id="AZBU02000005">
    <property type="protein sequence ID" value="TKR76362.1"/>
    <property type="molecule type" value="Genomic_DNA"/>
</dbReference>
<accession>A0A4U5N2M6</accession>
<evidence type="ECO:0000256" key="1">
    <source>
        <dbReference type="SAM" id="Phobius"/>
    </source>
</evidence>
<keyword evidence="1" id="KW-0472">Membrane</keyword>
<keyword evidence="1" id="KW-0812">Transmembrane</keyword>
<organism evidence="2 3">
    <name type="scientific">Steinernema carpocapsae</name>
    <name type="common">Entomopathogenic nematode</name>
    <dbReference type="NCBI Taxonomy" id="34508"/>
    <lineage>
        <taxon>Eukaryota</taxon>
        <taxon>Metazoa</taxon>
        <taxon>Ecdysozoa</taxon>
        <taxon>Nematoda</taxon>
        <taxon>Chromadorea</taxon>
        <taxon>Rhabditida</taxon>
        <taxon>Tylenchina</taxon>
        <taxon>Panagrolaimomorpha</taxon>
        <taxon>Strongyloidoidea</taxon>
        <taxon>Steinernematidae</taxon>
        <taxon>Steinernema</taxon>
    </lineage>
</organism>
<protein>
    <submittedName>
        <fullName evidence="2">Uncharacterized protein</fullName>
    </submittedName>
</protein>
<proteinExistence type="predicted"/>
<feature type="transmembrane region" description="Helical" evidence="1">
    <location>
        <begin position="85"/>
        <end position="103"/>
    </location>
</feature>
<reference evidence="2 3" key="2">
    <citation type="journal article" date="2019" name="G3 (Bethesda)">
        <title>Hybrid Assembly of the Genome of the Entomopathogenic Nematode Steinernema carpocapsae Identifies the X-Chromosome.</title>
        <authorList>
            <person name="Serra L."/>
            <person name="Macchietto M."/>
            <person name="Macias-Munoz A."/>
            <person name="McGill C.J."/>
            <person name="Rodriguez I.M."/>
            <person name="Rodriguez B."/>
            <person name="Murad R."/>
            <person name="Mortazavi A."/>
        </authorList>
    </citation>
    <scope>NUCLEOTIDE SEQUENCE [LARGE SCALE GENOMIC DNA]</scope>
    <source>
        <strain evidence="2 3">ALL</strain>
    </source>
</reference>
<gene>
    <name evidence="2" type="ORF">L596_017508</name>
</gene>